<reference evidence="1" key="1">
    <citation type="journal article" date="2023" name="Insect Mol. Biol.">
        <title>Genome sequencing provides insights into the evolution of gene families encoding plant cell wall-degrading enzymes in longhorned beetles.</title>
        <authorList>
            <person name="Shin N.R."/>
            <person name="Okamura Y."/>
            <person name="Kirsch R."/>
            <person name="Pauchet Y."/>
        </authorList>
    </citation>
    <scope>NUCLEOTIDE SEQUENCE</scope>
    <source>
        <strain evidence="1">AMC_N1</strain>
    </source>
</reference>
<dbReference type="AlphaFoldDB" id="A0AAV8ZDX7"/>
<comment type="caution">
    <text evidence="1">The sequence shown here is derived from an EMBL/GenBank/DDBJ whole genome shotgun (WGS) entry which is preliminary data.</text>
</comment>
<sequence>MAQNEETFFSDSWNFFLKENNPLQHCTHCTYVERGSINITRQLRACCNNDAAPFSTRDERWAISKLPISEILPICSESPHISGPAYNPLGWPIFREWVVVGISFLALNRLSKVCSANFESLQTECRLGRSNVVPYVAKVVINDYSMVIKDRSMVIKDLSMGTRRAQMCLPVFNSVELQKVSCALYQRFLRKDDWNGQYVYPLALDYNRVEDEDGVTWSVVVEDVVELDDDDVEACLGLFFCFFCRGILGDHLH</sequence>
<organism evidence="1 2">
    <name type="scientific">Aromia moschata</name>
    <dbReference type="NCBI Taxonomy" id="1265417"/>
    <lineage>
        <taxon>Eukaryota</taxon>
        <taxon>Metazoa</taxon>
        <taxon>Ecdysozoa</taxon>
        <taxon>Arthropoda</taxon>
        <taxon>Hexapoda</taxon>
        <taxon>Insecta</taxon>
        <taxon>Pterygota</taxon>
        <taxon>Neoptera</taxon>
        <taxon>Endopterygota</taxon>
        <taxon>Coleoptera</taxon>
        <taxon>Polyphaga</taxon>
        <taxon>Cucujiformia</taxon>
        <taxon>Chrysomeloidea</taxon>
        <taxon>Cerambycidae</taxon>
        <taxon>Cerambycinae</taxon>
        <taxon>Callichromatini</taxon>
        <taxon>Aromia</taxon>
    </lineage>
</organism>
<dbReference type="EMBL" id="JAPWTK010000005">
    <property type="protein sequence ID" value="KAJ8961544.1"/>
    <property type="molecule type" value="Genomic_DNA"/>
</dbReference>
<evidence type="ECO:0000313" key="1">
    <source>
        <dbReference type="EMBL" id="KAJ8961544.1"/>
    </source>
</evidence>
<gene>
    <name evidence="1" type="ORF">NQ318_014796</name>
</gene>
<proteinExistence type="predicted"/>
<keyword evidence="2" id="KW-1185">Reference proteome</keyword>
<name>A0AAV8ZDX7_9CUCU</name>
<dbReference type="Proteomes" id="UP001162162">
    <property type="component" value="Unassembled WGS sequence"/>
</dbReference>
<protein>
    <submittedName>
        <fullName evidence="1">Uncharacterized protein</fullName>
    </submittedName>
</protein>
<evidence type="ECO:0000313" key="2">
    <source>
        <dbReference type="Proteomes" id="UP001162162"/>
    </source>
</evidence>
<accession>A0AAV8ZDX7</accession>